<dbReference type="EMBL" id="LT906462">
    <property type="protein sequence ID" value="SNV72892.1"/>
    <property type="molecule type" value="Genomic_DNA"/>
</dbReference>
<feature type="transmembrane region" description="Helical" evidence="1">
    <location>
        <begin position="12"/>
        <end position="31"/>
    </location>
</feature>
<feature type="transmembrane region" description="Helical" evidence="1">
    <location>
        <begin position="406"/>
        <end position="428"/>
    </location>
</feature>
<keyword evidence="1" id="KW-0472">Membrane</keyword>
<sequence length="432" mass="51432">MAIKKKSWEVHFSRIIGIFIVITGLLILFNAPRIKNYNIKDSNDIHIRNILDFFVAFFDELVRIMHYYIGGFPVVSAIIIILFGIFVLLIGRTLRRTTNYDYDISIFYIGLTIVLMIVIMMTMFQVYSFASFLFIIPFGIHIGYVVYKNELNPKYRKKHYLWIIVSYGICYFISQFAMNHNIDANNVKPIDVMSVNLFFILLWCFSQMSVWISLYLRRALPVSDEDIEMINEEKYSRVKNNKIASKVFSMSQTFYGKLQNLKQTTLEKYNSEEVKAKRHRRNNKWKEIVKIEDEDIPKWMRRPKWLKKSYIEWIATAVLFLFTSIEFNNRNGLFLSGEWKLSQIQYVFEWLTLFILMLLIILYAYYNYTTNYKNKHNYGKLFVISALFFEFVTTFLVSSIQTSQFSVFITPISFILVLFVTPAFIIHLRKKF</sequence>
<keyword evidence="1" id="KW-1133">Transmembrane helix</keyword>
<gene>
    <name evidence="2" type="ORF">SAMEA4384403_01749</name>
</gene>
<reference evidence="2 3" key="1">
    <citation type="submission" date="2017-06" db="EMBL/GenBank/DDBJ databases">
        <authorList>
            <consortium name="Pathogen Informatics"/>
        </authorList>
    </citation>
    <scope>NUCLEOTIDE SEQUENCE [LARGE SCALE GENOMIC DNA]</scope>
    <source>
        <strain evidence="2 3">NCTC13839</strain>
    </source>
</reference>
<feature type="transmembrane region" description="Helical" evidence="1">
    <location>
        <begin position="347"/>
        <end position="366"/>
    </location>
</feature>
<protein>
    <submittedName>
        <fullName evidence="2">Membrane spanning protein</fullName>
    </submittedName>
</protein>
<dbReference type="KEGG" id="sste:SAMEA4384403_1749"/>
<feature type="transmembrane region" description="Helical" evidence="1">
    <location>
        <begin position="127"/>
        <end position="147"/>
    </location>
</feature>
<organism evidence="2 3">
    <name type="scientific">Mammaliicoccus stepanovicii</name>
    <dbReference type="NCBI Taxonomy" id="643214"/>
    <lineage>
        <taxon>Bacteria</taxon>
        <taxon>Bacillati</taxon>
        <taxon>Bacillota</taxon>
        <taxon>Bacilli</taxon>
        <taxon>Bacillales</taxon>
        <taxon>Staphylococcaceae</taxon>
        <taxon>Mammaliicoccus</taxon>
    </lineage>
</organism>
<feature type="transmembrane region" description="Helical" evidence="1">
    <location>
        <begin position="67"/>
        <end position="90"/>
    </location>
</feature>
<feature type="transmembrane region" description="Helical" evidence="1">
    <location>
        <begin position="102"/>
        <end position="121"/>
    </location>
</feature>
<evidence type="ECO:0000313" key="3">
    <source>
        <dbReference type="Proteomes" id="UP000242084"/>
    </source>
</evidence>
<keyword evidence="1" id="KW-0812">Transmembrane</keyword>
<evidence type="ECO:0000256" key="1">
    <source>
        <dbReference type="SAM" id="Phobius"/>
    </source>
</evidence>
<dbReference type="RefSeq" id="WP_095088691.1">
    <property type="nucleotide sequence ID" value="NZ_BMDM01000004.1"/>
</dbReference>
<dbReference type="AlphaFoldDB" id="A0A239ZNS7"/>
<feature type="transmembrane region" description="Helical" evidence="1">
    <location>
        <begin position="159"/>
        <end position="177"/>
    </location>
</feature>
<dbReference type="OrthoDB" id="2387447at2"/>
<feature type="transmembrane region" description="Helical" evidence="1">
    <location>
        <begin position="310"/>
        <end position="327"/>
    </location>
</feature>
<dbReference type="Proteomes" id="UP000242084">
    <property type="component" value="Chromosome 1"/>
</dbReference>
<accession>A0A239ZNS7</accession>
<name>A0A239ZNS7_9STAP</name>
<keyword evidence="3" id="KW-1185">Reference proteome</keyword>
<dbReference type="NCBIfam" id="NF047417">
    <property type="entry name" value="teichoic_AuxA"/>
    <property type="match status" value="1"/>
</dbReference>
<proteinExistence type="predicted"/>
<evidence type="ECO:0000313" key="2">
    <source>
        <dbReference type="EMBL" id="SNV72892.1"/>
    </source>
</evidence>
<feature type="transmembrane region" description="Helical" evidence="1">
    <location>
        <begin position="197"/>
        <end position="216"/>
    </location>
</feature>
<feature type="transmembrane region" description="Helical" evidence="1">
    <location>
        <begin position="378"/>
        <end position="400"/>
    </location>
</feature>